<dbReference type="AlphaFoldDB" id="A0A1I7TNQ5"/>
<name>A0A1I7TNQ5_9PELO</name>
<dbReference type="WBParaSite" id="Csp11.Scaffold629.g10257.t1">
    <property type="protein sequence ID" value="Csp11.Scaffold629.g10257.t1"/>
    <property type="gene ID" value="Csp11.Scaffold629.g10257"/>
</dbReference>
<keyword evidence="1" id="KW-1185">Reference proteome</keyword>
<proteinExistence type="predicted"/>
<protein>
    <submittedName>
        <fullName evidence="2">Serpentine receptor class gamma</fullName>
    </submittedName>
</protein>
<accession>A0A1I7TNQ5</accession>
<dbReference type="Proteomes" id="UP000095282">
    <property type="component" value="Unplaced"/>
</dbReference>
<reference evidence="2" key="1">
    <citation type="submission" date="2016-11" db="UniProtKB">
        <authorList>
            <consortium name="WormBaseParasite"/>
        </authorList>
    </citation>
    <scope>IDENTIFICATION</scope>
</reference>
<organism evidence="1 2">
    <name type="scientific">Caenorhabditis tropicalis</name>
    <dbReference type="NCBI Taxonomy" id="1561998"/>
    <lineage>
        <taxon>Eukaryota</taxon>
        <taxon>Metazoa</taxon>
        <taxon>Ecdysozoa</taxon>
        <taxon>Nematoda</taxon>
        <taxon>Chromadorea</taxon>
        <taxon>Rhabditida</taxon>
        <taxon>Rhabditina</taxon>
        <taxon>Rhabditomorpha</taxon>
        <taxon>Rhabditoidea</taxon>
        <taxon>Rhabditidae</taxon>
        <taxon>Peloderinae</taxon>
        <taxon>Caenorhabditis</taxon>
    </lineage>
</organism>
<evidence type="ECO:0000313" key="2">
    <source>
        <dbReference type="WBParaSite" id="Csp11.Scaffold629.g10257.t1"/>
    </source>
</evidence>
<evidence type="ECO:0000313" key="1">
    <source>
        <dbReference type="Proteomes" id="UP000095282"/>
    </source>
</evidence>
<sequence>MLPVALFAYSKSVDLMFSFYKKKKKIESNVLFADLLHFFRPFSTTLLFHFLENNRFDHMVHVHHNTERLLFSTGFHKIMS</sequence>